<evidence type="ECO:0000313" key="2">
    <source>
        <dbReference type="Proteomes" id="UP000294547"/>
    </source>
</evidence>
<accession>A0A4R6RRZ9</accession>
<reference evidence="1 2" key="1">
    <citation type="submission" date="2019-03" db="EMBL/GenBank/DDBJ databases">
        <title>Genomic Encyclopedia of Type Strains, Phase IV (KMG-IV): sequencing the most valuable type-strain genomes for metagenomic binning, comparative biology and taxonomic classification.</title>
        <authorList>
            <person name="Goeker M."/>
        </authorList>
    </citation>
    <scope>NUCLEOTIDE SEQUENCE [LARGE SCALE GENOMIC DNA]</scope>
    <source>
        <strain evidence="1 2">DSM 102969</strain>
    </source>
</reference>
<dbReference type="Proteomes" id="UP000294547">
    <property type="component" value="Unassembled WGS sequence"/>
</dbReference>
<gene>
    <name evidence="1" type="ORF">EDD54_0012</name>
</gene>
<organism evidence="1 2">
    <name type="scientific">Oharaeibacter diazotrophicus</name>
    <dbReference type="NCBI Taxonomy" id="1920512"/>
    <lineage>
        <taxon>Bacteria</taxon>
        <taxon>Pseudomonadati</taxon>
        <taxon>Pseudomonadota</taxon>
        <taxon>Alphaproteobacteria</taxon>
        <taxon>Hyphomicrobiales</taxon>
        <taxon>Pleomorphomonadaceae</taxon>
        <taxon>Oharaeibacter</taxon>
    </lineage>
</organism>
<protein>
    <submittedName>
        <fullName evidence="1">Uncharacterized protein</fullName>
    </submittedName>
</protein>
<dbReference type="EMBL" id="SNXY01000001">
    <property type="protein sequence ID" value="TDP88716.1"/>
    <property type="molecule type" value="Genomic_DNA"/>
</dbReference>
<dbReference type="AlphaFoldDB" id="A0A4R6RRZ9"/>
<comment type="caution">
    <text evidence="1">The sequence shown here is derived from an EMBL/GenBank/DDBJ whole genome shotgun (WGS) entry which is preliminary data.</text>
</comment>
<name>A0A4R6RRZ9_9HYPH</name>
<evidence type="ECO:0000313" key="1">
    <source>
        <dbReference type="EMBL" id="TDP88716.1"/>
    </source>
</evidence>
<keyword evidence="2" id="KW-1185">Reference proteome</keyword>
<sequence length="44" mass="5053">MNAQARGIKRGVPPFYSFQIMAYPLYPLGNRSAKNSKSQSYIDW</sequence>
<proteinExistence type="predicted"/>